<protein>
    <submittedName>
        <fullName evidence="11">Metalloprotease</fullName>
    </submittedName>
</protein>
<feature type="domain" description="Peptidase M43 pregnancy-associated plasma-A" evidence="10">
    <location>
        <begin position="153"/>
        <end position="286"/>
    </location>
</feature>
<dbReference type="HOGENOM" id="CLU_048726_1_1_1"/>
<sequence>MQFKTLALYIGVALAVAAPAAMAAPSEVKLCGSHETAPTSVEQALGNKIAAQRAAGSSSSLSKSSAAAAAVSANIPVYYHLITDGSSSGRISTSAINSQISILNDNFSGTGLSFYLASTDTTVNSDWFNNVNQGTSQERAMKSALRKGGSNALNVYTVSFGSSGLLGYATFPWNYRSNPTNDGIVLDWNTYPGGPITNYQEGKTLVHEIGHWVGLYHVFQGGCSGSGDYVDDTPPQSTVTRGCPSSQDSCSGGGVDSIHSHMDYSYDSCRYLWTNGQIARMGAAVDAYRI</sequence>
<dbReference type="InterPro" id="IPR008754">
    <property type="entry name" value="Peptidase_M43"/>
</dbReference>
<feature type="chain" id="PRO_5004478321" evidence="9">
    <location>
        <begin position="24"/>
        <end position="290"/>
    </location>
</feature>
<dbReference type="PANTHER" id="PTHR47466">
    <property type="match status" value="1"/>
</dbReference>
<dbReference type="GO" id="GO:0008237">
    <property type="term" value="F:metallopeptidase activity"/>
    <property type="evidence" value="ECO:0007669"/>
    <property type="project" value="UniProtKB-KW"/>
</dbReference>
<keyword evidence="2 11" id="KW-0645">Protease</keyword>
<accession>R9P6B2</accession>
<keyword evidence="5" id="KW-0378">Hydrolase</keyword>
<evidence type="ECO:0000256" key="8">
    <source>
        <dbReference type="ARBA" id="ARBA00023157"/>
    </source>
</evidence>
<proteinExistence type="inferred from homology"/>
<dbReference type="MEROPS" id="M43.008"/>
<keyword evidence="12" id="KW-1185">Reference proteome</keyword>
<dbReference type="Gene3D" id="3.40.390.10">
    <property type="entry name" value="Collagenase (Catalytic Domain)"/>
    <property type="match status" value="1"/>
</dbReference>
<evidence type="ECO:0000256" key="4">
    <source>
        <dbReference type="ARBA" id="ARBA00022729"/>
    </source>
</evidence>
<dbReference type="GeneID" id="24106516"/>
<reference evidence="12" key="1">
    <citation type="journal article" date="2013" name="Genome Announc.">
        <title>Draft genome sequence of the basidiomycetous yeast-like fungus Pseudozyma hubeiensis SY62, which produces an abundant amount of the biosurfactant mannosylerythritol lipids.</title>
        <authorList>
            <person name="Konishi M."/>
            <person name="Hatada Y."/>
            <person name="Horiuchi J."/>
        </authorList>
    </citation>
    <scope>NUCLEOTIDE SEQUENCE [LARGE SCALE GENOMIC DNA]</scope>
    <source>
        <strain evidence="12">SY62</strain>
    </source>
</reference>
<keyword evidence="7 11" id="KW-0482">Metalloprotease</keyword>
<evidence type="ECO:0000256" key="6">
    <source>
        <dbReference type="ARBA" id="ARBA00022833"/>
    </source>
</evidence>
<dbReference type="CDD" id="cd04275">
    <property type="entry name" value="ZnMc_pappalysin_like"/>
    <property type="match status" value="1"/>
</dbReference>
<evidence type="ECO:0000256" key="9">
    <source>
        <dbReference type="SAM" id="SignalP"/>
    </source>
</evidence>
<dbReference type="GO" id="GO:0006508">
    <property type="term" value="P:proteolysis"/>
    <property type="evidence" value="ECO:0007669"/>
    <property type="project" value="UniProtKB-KW"/>
</dbReference>
<keyword evidence="4 9" id="KW-0732">Signal</keyword>
<evidence type="ECO:0000256" key="2">
    <source>
        <dbReference type="ARBA" id="ARBA00022670"/>
    </source>
</evidence>
<evidence type="ECO:0000313" key="11">
    <source>
        <dbReference type="EMBL" id="GAC93650.1"/>
    </source>
</evidence>
<dbReference type="AlphaFoldDB" id="R9P6B2"/>
<dbReference type="RefSeq" id="XP_012187237.1">
    <property type="nucleotide sequence ID" value="XM_012331847.1"/>
</dbReference>
<keyword evidence="8" id="KW-1015">Disulfide bond</keyword>
<evidence type="ECO:0000256" key="1">
    <source>
        <dbReference type="ARBA" id="ARBA00008721"/>
    </source>
</evidence>
<dbReference type="InterPro" id="IPR024079">
    <property type="entry name" value="MetalloPept_cat_dom_sf"/>
</dbReference>
<dbReference type="EMBL" id="DF238778">
    <property type="protein sequence ID" value="GAC93650.1"/>
    <property type="molecule type" value="Genomic_DNA"/>
</dbReference>
<name>R9P6B2_PSEHS</name>
<evidence type="ECO:0000256" key="7">
    <source>
        <dbReference type="ARBA" id="ARBA00023049"/>
    </source>
</evidence>
<dbReference type="GO" id="GO:0046872">
    <property type="term" value="F:metal ion binding"/>
    <property type="evidence" value="ECO:0007669"/>
    <property type="project" value="UniProtKB-KW"/>
</dbReference>
<dbReference type="STRING" id="1305764.R9P6B2"/>
<dbReference type="SUPFAM" id="SSF55486">
    <property type="entry name" value="Metalloproteases ('zincins'), catalytic domain"/>
    <property type="match status" value="1"/>
</dbReference>
<dbReference type="eggNOG" id="ENOG502S6EM">
    <property type="taxonomic scope" value="Eukaryota"/>
</dbReference>
<keyword evidence="6" id="KW-0862">Zinc</keyword>
<evidence type="ECO:0000256" key="3">
    <source>
        <dbReference type="ARBA" id="ARBA00022723"/>
    </source>
</evidence>
<dbReference type="Pfam" id="PF05572">
    <property type="entry name" value="Peptidase_M43"/>
    <property type="match status" value="1"/>
</dbReference>
<dbReference type="Proteomes" id="UP000014071">
    <property type="component" value="Unassembled WGS sequence"/>
</dbReference>
<evidence type="ECO:0000256" key="5">
    <source>
        <dbReference type="ARBA" id="ARBA00022801"/>
    </source>
</evidence>
<comment type="similarity">
    <text evidence="1">Belongs to the peptidase M43B family.</text>
</comment>
<keyword evidence="3" id="KW-0479">Metal-binding</keyword>
<gene>
    <name evidence="11" type="ORF">PHSY_001215</name>
</gene>
<evidence type="ECO:0000313" key="12">
    <source>
        <dbReference type="Proteomes" id="UP000014071"/>
    </source>
</evidence>
<organism evidence="11 12">
    <name type="scientific">Pseudozyma hubeiensis (strain SY62)</name>
    <name type="common">Yeast</name>
    <dbReference type="NCBI Taxonomy" id="1305764"/>
    <lineage>
        <taxon>Eukaryota</taxon>
        <taxon>Fungi</taxon>
        <taxon>Dikarya</taxon>
        <taxon>Basidiomycota</taxon>
        <taxon>Ustilaginomycotina</taxon>
        <taxon>Ustilaginomycetes</taxon>
        <taxon>Ustilaginales</taxon>
        <taxon>Ustilaginaceae</taxon>
        <taxon>Pseudozyma</taxon>
    </lineage>
</organism>
<dbReference type="PANTHER" id="PTHR47466:SF1">
    <property type="entry name" value="METALLOPROTEASE MEP1 (AFU_ORTHOLOGUE AFUA_1G07730)-RELATED"/>
    <property type="match status" value="1"/>
</dbReference>
<evidence type="ECO:0000259" key="10">
    <source>
        <dbReference type="Pfam" id="PF05572"/>
    </source>
</evidence>
<dbReference type="OrthoDB" id="536211at2759"/>
<feature type="signal peptide" evidence="9">
    <location>
        <begin position="1"/>
        <end position="23"/>
    </location>
</feature>